<feature type="region of interest" description="Disordered" evidence="1">
    <location>
        <begin position="458"/>
        <end position="486"/>
    </location>
</feature>
<accession>A0A4S5E2U9</accession>
<comment type="caution">
    <text evidence="3">The sequence shown here is derived from an EMBL/GenBank/DDBJ whole genome shotgun (WGS) entry which is preliminary data.</text>
</comment>
<evidence type="ECO:0000259" key="2">
    <source>
        <dbReference type="Pfam" id="PF18862"/>
    </source>
</evidence>
<evidence type="ECO:0000313" key="4">
    <source>
        <dbReference type="Proteomes" id="UP000305233"/>
    </source>
</evidence>
<proteinExistence type="predicted"/>
<dbReference type="RefSeq" id="WP_136454792.1">
    <property type="nucleotide sequence ID" value="NZ_SSWH01000009.1"/>
</dbReference>
<evidence type="ECO:0000256" key="1">
    <source>
        <dbReference type="SAM" id="MobiDB-lite"/>
    </source>
</evidence>
<sequence length="486" mass="54278">MKLTDMKPGDQIVGFVIDGDDTLPYQHASYVVDPVWGPTLEFSYPVQVFFEEPDPQHAEVHRWAQDSATIPKVLLFSCSEGVATFYNCTMIRRKENFSYGVNFTLRPDVTIQGLDEPAFGKPISVPWLKSTMTGLGGFIARSVFTTQHERDDDGRGQAYTATVRSPEAITFHVGDCEVALSLTWRSSIREGLELHMYADAWIETTFPADVTVDDHLAIHRQMRAILALNSGQSAWITAHRVKPQGANRELPLLHPSTFRDVAKDEADDRKPTLGLTSMNRVDVAQLEDWLIDRDYWSRVTSPVLGILQRESYTAEERVIASGIAVEAIGHELPQAEEEEATYSAALRPRPTAATYMYRCIVRSKLNFSRSGHSNTALAKAFAQVYNKTKHYEERRQPDAASTQIIGQLGVLVVRAVALQHLHRIGGENLLHDSLEIDQLSSLLRRLVIADDGWPTYRDIETETEAEGEAQAETDPEAGLGPDSEAQ</sequence>
<organism evidence="3 4">
    <name type="scientific">Arthrobacter echini</name>
    <dbReference type="NCBI Taxonomy" id="1529066"/>
    <lineage>
        <taxon>Bacteria</taxon>
        <taxon>Bacillati</taxon>
        <taxon>Actinomycetota</taxon>
        <taxon>Actinomycetes</taxon>
        <taxon>Micrococcales</taxon>
        <taxon>Micrococcaceae</taxon>
        <taxon>Arthrobacter</taxon>
    </lineage>
</organism>
<dbReference type="Proteomes" id="UP000305233">
    <property type="component" value="Unassembled WGS sequence"/>
</dbReference>
<dbReference type="OrthoDB" id="3360192at2"/>
<dbReference type="EMBL" id="SSWH01000009">
    <property type="protein sequence ID" value="THJ65751.1"/>
    <property type="molecule type" value="Genomic_DNA"/>
</dbReference>
<dbReference type="Pfam" id="PF18862">
    <property type="entry name" value="ApeA_NTD1"/>
    <property type="match status" value="1"/>
</dbReference>
<dbReference type="InterPro" id="IPR041223">
    <property type="entry name" value="ApeA_NTD"/>
</dbReference>
<dbReference type="AlphaFoldDB" id="A0A4S5E2U9"/>
<keyword evidence="4" id="KW-1185">Reference proteome</keyword>
<gene>
    <name evidence="3" type="ORF">E8P82_10690</name>
</gene>
<feature type="compositionally biased region" description="Acidic residues" evidence="1">
    <location>
        <begin position="461"/>
        <end position="475"/>
    </location>
</feature>
<feature type="domain" description="ApeA N-terminal" evidence="2">
    <location>
        <begin position="66"/>
        <end position="266"/>
    </location>
</feature>
<name>A0A4S5E2U9_9MICC</name>
<protein>
    <recommendedName>
        <fullName evidence="2">ApeA N-terminal domain-containing protein</fullName>
    </recommendedName>
</protein>
<reference evidence="3 4" key="1">
    <citation type="submission" date="2019-04" db="EMBL/GenBank/DDBJ databases">
        <authorList>
            <person name="Liu Q."/>
            <person name="Xin Y.-H."/>
        </authorList>
    </citation>
    <scope>NUCLEOTIDE SEQUENCE [LARGE SCALE GENOMIC DNA]</scope>
    <source>
        <strain evidence="3 4">AM23</strain>
    </source>
</reference>
<evidence type="ECO:0000313" key="3">
    <source>
        <dbReference type="EMBL" id="THJ65751.1"/>
    </source>
</evidence>